<dbReference type="WBParaSite" id="TTAC_0000756701-mRNA-1">
    <property type="protein sequence ID" value="TTAC_0000756701-mRNA-1"/>
    <property type="gene ID" value="TTAC_0000756701"/>
</dbReference>
<dbReference type="AlphaFoldDB" id="A0A158REM0"/>
<protein>
    <submittedName>
        <fullName evidence="5">PDZ domain-containing protein</fullName>
    </submittedName>
</protein>
<evidence type="ECO:0000313" key="4">
    <source>
        <dbReference type="Proteomes" id="UP000274429"/>
    </source>
</evidence>
<dbReference type="STRING" id="6205.A0A158REM0"/>
<dbReference type="InterPro" id="IPR051342">
    <property type="entry name" value="PDZ_scaffold"/>
</dbReference>
<keyword evidence="4" id="KW-1185">Reference proteome</keyword>
<dbReference type="PANTHER" id="PTHR19964">
    <property type="entry name" value="MULTIPLE PDZ DOMAIN PROTEIN"/>
    <property type="match status" value="1"/>
</dbReference>
<dbReference type="InterPro" id="IPR001478">
    <property type="entry name" value="PDZ"/>
</dbReference>
<reference evidence="3 4" key="2">
    <citation type="submission" date="2018-11" db="EMBL/GenBank/DDBJ databases">
        <authorList>
            <consortium name="Pathogen Informatics"/>
        </authorList>
    </citation>
    <scope>NUCLEOTIDE SEQUENCE [LARGE SCALE GENOMIC DNA]</scope>
</reference>
<dbReference type="SMART" id="SM00228">
    <property type="entry name" value="PDZ"/>
    <property type="match status" value="3"/>
</dbReference>
<feature type="compositionally biased region" description="Polar residues" evidence="1">
    <location>
        <begin position="44"/>
        <end position="56"/>
    </location>
</feature>
<dbReference type="OrthoDB" id="6266616at2759"/>
<dbReference type="PANTHER" id="PTHR19964:SF97">
    <property type="entry name" value="PDZ DOMAIN-CONTAINING PROTEIN"/>
    <property type="match status" value="1"/>
</dbReference>
<feature type="region of interest" description="Disordered" evidence="1">
    <location>
        <begin position="436"/>
        <end position="456"/>
    </location>
</feature>
<evidence type="ECO:0000313" key="5">
    <source>
        <dbReference type="WBParaSite" id="TTAC_0000756701-mRNA-1"/>
    </source>
</evidence>
<dbReference type="PROSITE" id="PS50106">
    <property type="entry name" value="PDZ"/>
    <property type="match status" value="1"/>
</dbReference>
<dbReference type="Gene3D" id="2.30.42.10">
    <property type="match status" value="1"/>
</dbReference>
<reference evidence="5" key="1">
    <citation type="submission" date="2016-04" db="UniProtKB">
        <authorList>
            <consortium name="WormBaseParasite"/>
        </authorList>
    </citation>
    <scope>IDENTIFICATION</scope>
</reference>
<dbReference type="Proteomes" id="UP000274429">
    <property type="component" value="Unassembled WGS sequence"/>
</dbReference>
<feature type="region of interest" description="Disordered" evidence="1">
    <location>
        <begin position="581"/>
        <end position="638"/>
    </location>
</feature>
<gene>
    <name evidence="3" type="ORF">TTAC_LOCUS7552</name>
</gene>
<evidence type="ECO:0000313" key="3">
    <source>
        <dbReference type="EMBL" id="VDM31950.1"/>
    </source>
</evidence>
<evidence type="ECO:0000259" key="2">
    <source>
        <dbReference type="PROSITE" id="PS50106"/>
    </source>
</evidence>
<organism evidence="5">
    <name type="scientific">Hydatigena taeniaeformis</name>
    <name type="common">Feline tapeworm</name>
    <name type="synonym">Taenia taeniaeformis</name>
    <dbReference type="NCBI Taxonomy" id="6205"/>
    <lineage>
        <taxon>Eukaryota</taxon>
        <taxon>Metazoa</taxon>
        <taxon>Spiralia</taxon>
        <taxon>Lophotrochozoa</taxon>
        <taxon>Platyhelminthes</taxon>
        <taxon>Cestoda</taxon>
        <taxon>Eucestoda</taxon>
        <taxon>Cyclophyllidea</taxon>
        <taxon>Taeniidae</taxon>
        <taxon>Hydatigera</taxon>
    </lineage>
</organism>
<accession>A0A158REM0</accession>
<feature type="compositionally biased region" description="Polar residues" evidence="1">
    <location>
        <begin position="613"/>
        <end position="623"/>
    </location>
</feature>
<feature type="region of interest" description="Disordered" evidence="1">
    <location>
        <begin position="39"/>
        <end position="60"/>
    </location>
</feature>
<name>A0A158REM0_HYDTA</name>
<dbReference type="EMBL" id="UYWX01020382">
    <property type="protein sequence ID" value="VDM31950.1"/>
    <property type="molecule type" value="Genomic_DNA"/>
</dbReference>
<dbReference type="SUPFAM" id="SSF50156">
    <property type="entry name" value="PDZ domain-like"/>
    <property type="match status" value="2"/>
</dbReference>
<sequence length="799" mass="86863">MDDIEVRCSGTEFNKRIQAFELPQEGEIHEVEILDLGNADFEDSSPSQSSTNPNKSLDTEVADRTVNWKTVGLRFGQIRSKNTTEEGLYIAGVKQNSPGTESLMRGDRILAIEGIVFDKQTLNALNGDAQMAEDVYRSVSAAITTLYEVATSVLDAWIRKRWFNQPDGRRRPIHLTISRSPLKAKPVTSVAESDYMAVLSNPHYGPLVEYPQAMQYETDSYGSFAQPEEELMEIEMIDFPRTGFGIGAFLTPGANGLGARVERLAEGELAQLVSLFPFSPYGSLSSLLKDGRLQVGDSILYINEKPVMNRAFKDVLRVYRRASSKAESGIAALPYSPLRPIRLIVSRSVKNCGSSSLPTSTHSTTVPQSSVLLEAAKLAADVREGSKSQSVSMATPTTTSPDAVQFHEVNVDNQMGGGVLIEEAVSDPVSGNIETLDSPQLSVDEKNPDKAATPPKVGEYTLPSANAPLGISVETLASIDKMGRQTDFRHRIVEVHSDGVVATQTELKPMDEVLEVSGLAVVGKDSNFLAITLQKPPISGYLVCSRSPESISDQAQFEPTSSGDKMSVILRKSSTEIVQSDTAANDLETSNERAEAVSSSGSRISKLRRKFEASSQEMTSTQPKVLVGEKPTDTGSNHKTATHLRELHAETLGSSDASFNLANDSIEIVINKVKGELIDQTQESFWLPVHVGVTLGEKDDTSGGFTVTDIAPNGALRRTLSSVAVYRKVHFNVGDVVTELNGKHLRHATVFGVQSLLWTMFSLEGNVRCVCVCDDIEPPPTVNALKTSNMQPTIKQNCY</sequence>
<proteinExistence type="predicted"/>
<evidence type="ECO:0000256" key="1">
    <source>
        <dbReference type="SAM" id="MobiDB-lite"/>
    </source>
</evidence>
<feature type="domain" description="PDZ" evidence="2">
    <location>
        <begin position="236"/>
        <end position="325"/>
    </location>
</feature>
<dbReference type="InterPro" id="IPR036034">
    <property type="entry name" value="PDZ_sf"/>
</dbReference>